<evidence type="ECO:0000259" key="3">
    <source>
        <dbReference type="Pfam" id="PF20235"/>
    </source>
</evidence>
<sequence>MADDTSTSSGSCIRIYGPENFKDNFRIFKKEDEIRPVLAKIERIHDEVKLDNGLCFGLFDPATNILVNSVISNSEGAPPPPPLPPPRRAYAGRRRRRGWEEEDNGSRARAYMAQRSFDGLIAFLTCLFPYLPDAEALAYLDAAELDPLVAALVIISRRGIQDEFDLCSPITEAAAEVALRCSAAAAKHPDPRWFVQAWKKVLSPAVEALGDPAAPPSRETLGDAVRRALDAAAPDVLQLKGSWDLAKGRLAAASSKIYAAPPSKELPPVRAAMKRMLLATIHGLYVQALGRLPTAELRSRYHRSLLLGGYCYGPLDPVSNIIVNTIWYEQNFPTGKQFSVSMVSTQMLWRVAARSLYGLISFLCTRRQGLTPDEAVQCLLMTRADLQAADSNLSATLSADREKPLDFSDSSVFPDSPAAEESTRVASIVEAYTAAATAAFHSSPDPVPLAHPEFLAHQGFGSALEVLHARDGGPLSSEDISLLGGILQSCSSPNSKSHQQHDIAPKMVKNLVYYHMNQSSHRFWGKHERVTVMVGDALDKFNKTVAEGRLFELHIIFGFNEFVSGPVHSKEKVGAYNPWTPDKYSHTHINFLAICKDRPYDPPTIFFAECGKDGADTCWCVPIIPQQPKAEQPRCVYCEHRANRIVHPATESFHGLDEFDKLFYESDRKFYTNNRAIEDCRLDIDWVHGVEDGAIYLNYCPDGEDGDEADWIQIS</sequence>
<name>A0A921TZI9_SORBI</name>
<dbReference type="Pfam" id="PF20235">
    <property type="entry name" value="PIR2-like_helical"/>
    <property type="match status" value="2"/>
</dbReference>
<evidence type="ECO:0000259" key="2">
    <source>
        <dbReference type="Pfam" id="PF12274"/>
    </source>
</evidence>
<accession>A0A921TZI9</accession>
<evidence type="ECO:0000313" key="4">
    <source>
        <dbReference type="EMBL" id="KAG0512710.1"/>
    </source>
</evidence>
<comment type="caution">
    <text evidence="4">The sequence shown here is derived from an EMBL/GenBank/DDBJ whole genome shotgun (WGS) entry which is preliminary data.</text>
</comment>
<feature type="region of interest" description="Disordered" evidence="1">
    <location>
        <begin position="73"/>
        <end position="104"/>
    </location>
</feature>
<evidence type="ECO:0000313" key="5">
    <source>
        <dbReference type="Proteomes" id="UP000807115"/>
    </source>
</evidence>
<dbReference type="EMBL" id="CM027689">
    <property type="protein sequence ID" value="KAG0512710.1"/>
    <property type="molecule type" value="Genomic_DNA"/>
</dbReference>
<dbReference type="Pfam" id="PF12274">
    <property type="entry name" value="DUF3615"/>
    <property type="match status" value="1"/>
</dbReference>
<dbReference type="PANTHER" id="PTHR33120">
    <property type="entry name" value="EXPRESSED PROTEIN-RELATED"/>
    <property type="match status" value="1"/>
</dbReference>
<feature type="domain" description="PIR2-like helical" evidence="3">
    <location>
        <begin position="50"/>
        <end position="151"/>
    </location>
</feature>
<proteinExistence type="predicted"/>
<dbReference type="Proteomes" id="UP000807115">
    <property type="component" value="Chromosome 10"/>
</dbReference>
<feature type="domain" description="PIR2-like helical" evidence="3">
    <location>
        <begin position="280"/>
        <end position="390"/>
    </location>
</feature>
<gene>
    <name evidence="4" type="ORF">BDA96_10G037400</name>
</gene>
<dbReference type="InterPro" id="IPR022059">
    <property type="entry name" value="DUF3615"/>
</dbReference>
<reference evidence="4" key="2">
    <citation type="submission" date="2020-10" db="EMBL/GenBank/DDBJ databases">
        <authorList>
            <person name="Cooper E.A."/>
            <person name="Brenton Z.W."/>
            <person name="Flinn B.S."/>
            <person name="Jenkins J."/>
            <person name="Shu S."/>
            <person name="Flowers D."/>
            <person name="Luo F."/>
            <person name="Wang Y."/>
            <person name="Xia P."/>
            <person name="Barry K."/>
            <person name="Daum C."/>
            <person name="Lipzen A."/>
            <person name="Yoshinaga Y."/>
            <person name="Schmutz J."/>
            <person name="Saski C."/>
            <person name="Vermerris W."/>
            <person name="Kresovich S."/>
        </authorList>
    </citation>
    <scope>NUCLEOTIDE SEQUENCE</scope>
</reference>
<feature type="compositionally biased region" description="Pro residues" evidence="1">
    <location>
        <begin position="77"/>
        <end position="87"/>
    </location>
</feature>
<dbReference type="InterPro" id="IPR046527">
    <property type="entry name" value="PIR2-like_helical"/>
</dbReference>
<reference evidence="4" key="1">
    <citation type="journal article" date="2019" name="BMC Genomics">
        <title>A new reference genome for Sorghum bicolor reveals high levels of sequence similarity between sweet and grain genotypes: implications for the genetics of sugar metabolism.</title>
        <authorList>
            <person name="Cooper E.A."/>
            <person name="Brenton Z.W."/>
            <person name="Flinn B.S."/>
            <person name="Jenkins J."/>
            <person name="Shu S."/>
            <person name="Flowers D."/>
            <person name="Luo F."/>
            <person name="Wang Y."/>
            <person name="Xia P."/>
            <person name="Barry K."/>
            <person name="Daum C."/>
            <person name="Lipzen A."/>
            <person name="Yoshinaga Y."/>
            <person name="Schmutz J."/>
            <person name="Saski C."/>
            <person name="Vermerris W."/>
            <person name="Kresovich S."/>
        </authorList>
    </citation>
    <scope>NUCLEOTIDE SEQUENCE</scope>
</reference>
<feature type="domain" description="DUF3615" evidence="2">
    <location>
        <begin position="537"/>
        <end position="648"/>
    </location>
</feature>
<dbReference type="AlphaFoldDB" id="A0A921TZI9"/>
<protein>
    <submittedName>
        <fullName evidence="4">Uncharacterized protein</fullName>
    </submittedName>
</protein>
<organism evidence="4 5">
    <name type="scientific">Sorghum bicolor</name>
    <name type="common">Sorghum</name>
    <name type="synonym">Sorghum vulgare</name>
    <dbReference type="NCBI Taxonomy" id="4558"/>
    <lineage>
        <taxon>Eukaryota</taxon>
        <taxon>Viridiplantae</taxon>
        <taxon>Streptophyta</taxon>
        <taxon>Embryophyta</taxon>
        <taxon>Tracheophyta</taxon>
        <taxon>Spermatophyta</taxon>
        <taxon>Magnoliopsida</taxon>
        <taxon>Liliopsida</taxon>
        <taxon>Poales</taxon>
        <taxon>Poaceae</taxon>
        <taxon>PACMAD clade</taxon>
        <taxon>Panicoideae</taxon>
        <taxon>Andropogonodae</taxon>
        <taxon>Andropogoneae</taxon>
        <taxon>Sorghinae</taxon>
        <taxon>Sorghum</taxon>
    </lineage>
</organism>
<evidence type="ECO:0000256" key="1">
    <source>
        <dbReference type="SAM" id="MobiDB-lite"/>
    </source>
</evidence>
<dbReference type="PANTHER" id="PTHR33120:SF57">
    <property type="entry name" value="PIR2-LIKE HELICAL DOMAIN-CONTAINING PROTEIN"/>
    <property type="match status" value="1"/>
</dbReference>